<feature type="transmembrane region" description="Helical" evidence="5">
    <location>
        <begin position="60"/>
        <end position="79"/>
    </location>
</feature>
<evidence type="ECO:0000256" key="1">
    <source>
        <dbReference type="ARBA" id="ARBA00004141"/>
    </source>
</evidence>
<sequence>MERFLGLASVVLSISFIWPQVWRSLRHNTTHGISPFGLVHGLIGATLWLSYGIHERIAPVAIANTSFLTAQSLIIYVAYKNGHIERRIISAAYLVVLAILIFLTPLPASFIGITAVLISGSAIIPQFIHVLRTDNLHGISLTSYTLTIITCTVWLLYGFVISDFMISAQNFVAIPIMLFITHKAWRWRQQHSQLSVS</sequence>
<comment type="subcellular location">
    <subcellularLocation>
        <location evidence="1">Membrane</location>
        <topology evidence="1">Multi-pass membrane protein</topology>
    </subcellularLocation>
</comment>
<protein>
    <submittedName>
        <fullName evidence="6">Unannotated protein</fullName>
    </submittedName>
</protein>
<evidence type="ECO:0000256" key="4">
    <source>
        <dbReference type="ARBA" id="ARBA00023136"/>
    </source>
</evidence>
<organism evidence="6">
    <name type="scientific">freshwater metagenome</name>
    <dbReference type="NCBI Taxonomy" id="449393"/>
    <lineage>
        <taxon>unclassified sequences</taxon>
        <taxon>metagenomes</taxon>
        <taxon>ecological metagenomes</taxon>
    </lineage>
</organism>
<dbReference type="Pfam" id="PF03083">
    <property type="entry name" value="MtN3_slv"/>
    <property type="match status" value="1"/>
</dbReference>
<feature type="transmembrane region" description="Helical" evidence="5">
    <location>
        <begin position="139"/>
        <end position="160"/>
    </location>
</feature>
<gene>
    <name evidence="6" type="ORF">UFOPK1704_00111</name>
</gene>
<reference evidence="6" key="1">
    <citation type="submission" date="2020-05" db="EMBL/GenBank/DDBJ databases">
        <authorList>
            <person name="Chiriac C."/>
            <person name="Salcher M."/>
            <person name="Ghai R."/>
            <person name="Kavagutti S V."/>
        </authorList>
    </citation>
    <scope>NUCLEOTIDE SEQUENCE</scope>
</reference>
<evidence type="ECO:0000256" key="3">
    <source>
        <dbReference type="ARBA" id="ARBA00022989"/>
    </source>
</evidence>
<keyword evidence="2 5" id="KW-0812">Transmembrane</keyword>
<name>A0A6J6DMU4_9ZZZZ</name>
<feature type="transmembrane region" description="Helical" evidence="5">
    <location>
        <begin position="91"/>
        <end position="118"/>
    </location>
</feature>
<evidence type="ECO:0000313" key="6">
    <source>
        <dbReference type="EMBL" id="CAB4564299.1"/>
    </source>
</evidence>
<dbReference type="GO" id="GO:0016020">
    <property type="term" value="C:membrane"/>
    <property type="evidence" value="ECO:0007669"/>
    <property type="project" value="UniProtKB-SubCell"/>
</dbReference>
<dbReference type="Gene3D" id="1.20.1280.290">
    <property type="match status" value="2"/>
</dbReference>
<dbReference type="EMBL" id="CAEZTQ010000010">
    <property type="protein sequence ID" value="CAB4564299.1"/>
    <property type="molecule type" value="Genomic_DNA"/>
</dbReference>
<keyword evidence="4 5" id="KW-0472">Membrane</keyword>
<dbReference type="InterPro" id="IPR006603">
    <property type="entry name" value="PQ-loop_rpt"/>
</dbReference>
<dbReference type="AlphaFoldDB" id="A0A6J6DMU4"/>
<evidence type="ECO:0000256" key="5">
    <source>
        <dbReference type="SAM" id="Phobius"/>
    </source>
</evidence>
<accession>A0A6J6DMU4</accession>
<keyword evidence="3 5" id="KW-1133">Transmembrane helix</keyword>
<evidence type="ECO:0000256" key="2">
    <source>
        <dbReference type="ARBA" id="ARBA00022692"/>
    </source>
</evidence>
<dbReference type="Pfam" id="PF04193">
    <property type="entry name" value="PQ-loop"/>
    <property type="match status" value="1"/>
</dbReference>
<dbReference type="InterPro" id="IPR004316">
    <property type="entry name" value="SWEET_rpt"/>
</dbReference>
<proteinExistence type="predicted"/>